<reference evidence="1" key="1">
    <citation type="submission" date="2012-11" db="EMBL/GenBank/DDBJ databases">
        <title>Dependencies among metagenomic species, viruses, plasmids and units of genetic variation.</title>
        <authorList>
            <person name="Nielsen H.B."/>
            <person name="Almeida M."/>
            <person name="Juncker A.S."/>
            <person name="Rasmussen S."/>
            <person name="Li J."/>
            <person name="Sunagawa S."/>
            <person name="Plichta D."/>
            <person name="Gautier L."/>
            <person name="Le Chatelier E."/>
            <person name="Peletier E."/>
            <person name="Bonde I."/>
            <person name="Nielsen T."/>
            <person name="Manichanh C."/>
            <person name="Arumugam M."/>
            <person name="Batto J."/>
            <person name="Santos M.B.Q.D."/>
            <person name="Blom N."/>
            <person name="Borruel N."/>
            <person name="Burgdorf K.S."/>
            <person name="Boumezbeur F."/>
            <person name="Casellas F."/>
            <person name="Dore J."/>
            <person name="Guarner F."/>
            <person name="Hansen T."/>
            <person name="Hildebrand F."/>
            <person name="Kaas R.S."/>
            <person name="Kennedy S."/>
            <person name="Kristiansen K."/>
            <person name="Kultima J.R."/>
            <person name="Leonard P."/>
            <person name="Levenez F."/>
            <person name="Lund O."/>
            <person name="Moumen B."/>
            <person name="Le Paslier D."/>
            <person name="Pons N."/>
            <person name="Pedersen O."/>
            <person name="Prifti E."/>
            <person name="Qin J."/>
            <person name="Raes J."/>
            <person name="Tap J."/>
            <person name="Tims S."/>
            <person name="Ussery D.W."/>
            <person name="Yamada T."/>
            <person name="MetaHit consortium"/>
            <person name="Renault P."/>
            <person name="Sicheritz-Ponten T."/>
            <person name="Bork P."/>
            <person name="Wang J."/>
            <person name="Brunak S."/>
            <person name="Ehrlich S.D."/>
        </authorList>
    </citation>
    <scope>NUCLEOTIDE SEQUENCE [LARGE SCALE GENOMIC DNA]</scope>
</reference>
<dbReference type="Proteomes" id="UP000014937">
    <property type="component" value="Unassembled WGS sequence"/>
</dbReference>
<comment type="caution">
    <text evidence="1">The sequence shown here is derived from an EMBL/GenBank/DDBJ whole genome shotgun (WGS) entry which is preliminary data.</text>
</comment>
<accession>R6WVM7</accession>
<gene>
    <name evidence="1" type="ORF">BN587_00005</name>
</gene>
<dbReference type="EMBL" id="CBGL010000069">
    <property type="protein sequence ID" value="CDD10979.1"/>
    <property type="molecule type" value="Genomic_DNA"/>
</dbReference>
<sequence>MCILLFVLKNERQQCQYKHTKNHKILEGVIYHRHHLHSNGISATPPCNTVVLIIVSCKQIFDKEEKT</sequence>
<protein>
    <submittedName>
        <fullName evidence="1">Uncharacterized protein</fullName>
    </submittedName>
</protein>
<dbReference type="AlphaFoldDB" id="R6WVM7"/>
<dbReference type="HOGENOM" id="CLU_2808680_0_0_9"/>
<organism evidence="1 2">
    <name type="scientific">Phascolarctobacterium succinatutens CAG:287</name>
    <dbReference type="NCBI Taxonomy" id="1263101"/>
    <lineage>
        <taxon>Bacteria</taxon>
        <taxon>Bacillati</taxon>
        <taxon>Bacillota</taxon>
        <taxon>Negativicutes</taxon>
        <taxon>Acidaminococcales</taxon>
        <taxon>Acidaminococcaceae</taxon>
        <taxon>Phascolarctobacterium</taxon>
    </lineage>
</organism>
<evidence type="ECO:0000313" key="2">
    <source>
        <dbReference type="Proteomes" id="UP000014937"/>
    </source>
</evidence>
<name>R6WVM7_9FIRM</name>
<evidence type="ECO:0000313" key="1">
    <source>
        <dbReference type="EMBL" id="CDD10979.1"/>
    </source>
</evidence>
<proteinExistence type="predicted"/>